<dbReference type="InterPro" id="IPR029472">
    <property type="entry name" value="Copia-like_N"/>
</dbReference>
<dbReference type="EMBL" id="JBDFQZ010000006">
    <property type="protein sequence ID" value="KAK9714282.1"/>
    <property type="molecule type" value="Genomic_DNA"/>
</dbReference>
<name>A0AAW1K8N6_SAPOF</name>
<dbReference type="Proteomes" id="UP001443914">
    <property type="component" value="Unassembled WGS sequence"/>
</dbReference>
<dbReference type="GO" id="GO:0008270">
    <property type="term" value="F:zinc ion binding"/>
    <property type="evidence" value="ECO:0007669"/>
    <property type="project" value="UniProtKB-KW"/>
</dbReference>
<organism evidence="3 4">
    <name type="scientific">Saponaria officinalis</name>
    <name type="common">Common soapwort</name>
    <name type="synonym">Lychnis saponaria</name>
    <dbReference type="NCBI Taxonomy" id="3572"/>
    <lineage>
        <taxon>Eukaryota</taxon>
        <taxon>Viridiplantae</taxon>
        <taxon>Streptophyta</taxon>
        <taxon>Embryophyta</taxon>
        <taxon>Tracheophyta</taxon>
        <taxon>Spermatophyta</taxon>
        <taxon>Magnoliopsida</taxon>
        <taxon>eudicotyledons</taxon>
        <taxon>Gunneridae</taxon>
        <taxon>Pentapetalae</taxon>
        <taxon>Caryophyllales</taxon>
        <taxon>Caryophyllaceae</taxon>
        <taxon>Caryophylleae</taxon>
        <taxon>Saponaria</taxon>
    </lineage>
</organism>
<dbReference type="PANTHER" id="PTHR37610:SF97">
    <property type="entry name" value="RETROTRANSPOSON GAG DOMAIN-CONTAINING PROTEIN"/>
    <property type="match status" value="1"/>
</dbReference>
<dbReference type="InterPro" id="IPR001878">
    <property type="entry name" value="Znf_CCHC"/>
</dbReference>
<evidence type="ECO:0000313" key="4">
    <source>
        <dbReference type="Proteomes" id="UP001443914"/>
    </source>
</evidence>
<reference evidence="3" key="1">
    <citation type="submission" date="2024-03" db="EMBL/GenBank/DDBJ databases">
        <title>WGS assembly of Saponaria officinalis var. Norfolk2.</title>
        <authorList>
            <person name="Jenkins J."/>
            <person name="Shu S."/>
            <person name="Grimwood J."/>
            <person name="Barry K."/>
            <person name="Goodstein D."/>
            <person name="Schmutz J."/>
            <person name="Leebens-Mack J."/>
            <person name="Osbourn A."/>
        </authorList>
    </citation>
    <scope>NUCLEOTIDE SEQUENCE [LARGE SCALE GENOMIC DNA]</scope>
    <source>
        <strain evidence="3">JIC</strain>
    </source>
</reference>
<evidence type="ECO:0000256" key="1">
    <source>
        <dbReference type="PROSITE-ProRule" id="PRU00047"/>
    </source>
</evidence>
<gene>
    <name evidence="3" type="ORF">RND81_06G083900</name>
</gene>
<dbReference type="PROSITE" id="PS50158">
    <property type="entry name" value="ZF_CCHC"/>
    <property type="match status" value="1"/>
</dbReference>
<evidence type="ECO:0000259" key="2">
    <source>
        <dbReference type="PROSITE" id="PS50158"/>
    </source>
</evidence>
<keyword evidence="1" id="KW-0862">Zinc</keyword>
<dbReference type="GO" id="GO:0003676">
    <property type="term" value="F:nucleic acid binding"/>
    <property type="evidence" value="ECO:0007669"/>
    <property type="project" value="InterPro"/>
</dbReference>
<accession>A0AAW1K8N6</accession>
<dbReference type="PANTHER" id="PTHR37610">
    <property type="entry name" value="CCHC-TYPE DOMAIN-CONTAINING PROTEIN"/>
    <property type="match status" value="1"/>
</dbReference>
<dbReference type="AlphaFoldDB" id="A0AAW1K8N6"/>
<evidence type="ECO:0000313" key="3">
    <source>
        <dbReference type="EMBL" id="KAK9714282.1"/>
    </source>
</evidence>
<dbReference type="Pfam" id="PF14244">
    <property type="entry name" value="Retrotran_gag_3"/>
    <property type="match status" value="1"/>
</dbReference>
<protein>
    <recommendedName>
        <fullName evidence="2">CCHC-type domain-containing protein</fullName>
    </recommendedName>
</protein>
<keyword evidence="1" id="KW-0863">Zinc-finger</keyword>
<keyword evidence="4" id="KW-1185">Reference proteome</keyword>
<proteinExistence type="predicted"/>
<feature type="domain" description="CCHC-type" evidence="2">
    <location>
        <begin position="191"/>
        <end position="204"/>
    </location>
</feature>
<keyword evidence="1" id="KW-0479">Metal-binding</keyword>
<comment type="caution">
    <text evidence="3">The sequence shown here is derived from an EMBL/GenBank/DDBJ whole genome shotgun (WGS) entry which is preliminary data.</text>
</comment>
<sequence>MNSYEFFDDHPLYLGTSDQPMLQLVGYLFNGMNFLEWKRDVYSALVSKNKKGFIYGSIKKPPKTDKKHHQWVRCDFLVMKWILNSIDKPIHATMAYDSSSKDLWKFFLDRYGQSSNVEVYQLMKKLGDIVQSVQVLAEANAYACVNTLDDIGSNSKKQKFDSYTDSGTVKTCNYCHHLGHTKDECFKLGECPHCGRKGHAKENCFRLKDSGQHRLACDRGRGMFEYHRGQRSAHHVDVVSYGNDAQFTSIDDIPITHFNVFYVSPQIHSSSVHDESYMSGLVDTVMQKVLQALSDKPSLCSPSSTNFAGIIHSSSAMTTVHHFSSDGRVVDIGAYDHMMPYLHLLHDIRTLSKPLLVALPDGGIKVVTRVDTAQITPQIQLQIVLVVPDFRHNLLSIGILTTHSALLATVTHTECLIQDPSSDELIGRAPRRDGLYWLQAPPKQSSLCFNTCPLDIFLASLGHTSFEKLQHVNHDCSYKQKNFLCHTCALSKHHTLPFMRSTSITSDSFALLHIDL</sequence>